<dbReference type="InterPro" id="IPR043425">
    <property type="entry name" value="NusG-like"/>
</dbReference>
<evidence type="ECO:0000256" key="1">
    <source>
        <dbReference type="ARBA" id="ARBA00022814"/>
    </source>
</evidence>
<dbReference type="PANTHER" id="PTHR30265">
    <property type="entry name" value="RHO-INTERACTING TRANSCRIPTION TERMINATION FACTOR NUSG"/>
    <property type="match status" value="1"/>
</dbReference>
<evidence type="ECO:0000256" key="3">
    <source>
        <dbReference type="ARBA" id="ARBA00023163"/>
    </source>
</evidence>
<dbReference type="SMART" id="SM00738">
    <property type="entry name" value="NGN"/>
    <property type="match status" value="1"/>
</dbReference>
<dbReference type="InterPro" id="IPR006645">
    <property type="entry name" value="NGN-like_dom"/>
</dbReference>
<keyword evidence="6" id="KW-1185">Reference proteome</keyword>
<reference evidence="5" key="1">
    <citation type="submission" date="2019-08" db="EMBL/GenBank/DDBJ databases">
        <title>Comparative genome analysis confer to the adaptation heavy metal polluted environment.</title>
        <authorList>
            <person name="Li Y."/>
        </authorList>
    </citation>
    <scope>NUCLEOTIDE SEQUENCE [LARGE SCALE GENOMIC DNA]</scope>
    <source>
        <strain evidence="5">P1</strain>
    </source>
</reference>
<evidence type="ECO:0000259" key="4">
    <source>
        <dbReference type="SMART" id="SM00738"/>
    </source>
</evidence>
<dbReference type="Pfam" id="PF02357">
    <property type="entry name" value="NusG"/>
    <property type="match status" value="1"/>
</dbReference>
<dbReference type="PANTHER" id="PTHR30265:SF4">
    <property type="entry name" value="KOW MOTIF FAMILY PROTEIN, EXPRESSED"/>
    <property type="match status" value="1"/>
</dbReference>
<dbReference type="RefSeq" id="WP_112575864.1">
    <property type="nucleotide sequence ID" value="NZ_CP043450.1"/>
</dbReference>
<keyword evidence="1" id="KW-0889">Transcription antitermination</keyword>
<evidence type="ECO:0000313" key="6">
    <source>
        <dbReference type="Proteomes" id="UP000251402"/>
    </source>
</evidence>
<accession>A0A5C1I3J0</accession>
<evidence type="ECO:0000313" key="5">
    <source>
        <dbReference type="EMBL" id="QEM12513.1"/>
    </source>
</evidence>
<sequence length="167" mass="19040">MATNISTKWHVAYTKPKHERITAKYLEDMGVDFLLPMENTIKNYNGRKTKVTQPLFPSYIFVNPKKPQSFYDVLDLYSVVNFVKVGKQIAEVPQKTIENIKILTVTHQKIEQSSGTFKPGNICHIKEGAFSGLSCEVVSIGKRNLILVRVDVFQRNLLVELQDTLLL</sequence>
<dbReference type="OrthoDB" id="9796143at2"/>
<dbReference type="GO" id="GO:0006354">
    <property type="term" value="P:DNA-templated transcription elongation"/>
    <property type="evidence" value="ECO:0007669"/>
    <property type="project" value="InterPro"/>
</dbReference>
<dbReference type="KEGG" id="mrub:DEO27_021665"/>
<dbReference type="InterPro" id="IPR036735">
    <property type="entry name" value="NGN_dom_sf"/>
</dbReference>
<dbReference type="Gene3D" id="3.30.70.940">
    <property type="entry name" value="NusG, N-terminal domain"/>
    <property type="match status" value="1"/>
</dbReference>
<dbReference type="NCBIfam" id="NF033644">
    <property type="entry name" value="antiterm_UpxY"/>
    <property type="match status" value="1"/>
</dbReference>
<dbReference type="Proteomes" id="UP000251402">
    <property type="component" value="Chromosome"/>
</dbReference>
<dbReference type="CDD" id="cd09895">
    <property type="entry name" value="NGN_SP_UpxY"/>
    <property type="match status" value="1"/>
</dbReference>
<gene>
    <name evidence="5" type="ORF">DEO27_021665</name>
</gene>
<proteinExistence type="predicted"/>
<dbReference type="EMBL" id="CP043450">
    <property type="protein sequence ID" value="QEM12513.1"/>
    <property type="molecule type" value="Genomic_DNA"/>
</dbReference>
<protein>
    <submittedName>
        <fullName evidence="5">UpxY family transcription antiterminator</fullName>
    </submittedName>
</protein>
<evidence type="ECO:0000256" key="2">
    <source>
        <dbReference type="ARBA" id="ARBA00023015"/>
    </source>
</evidence>
<keyword evidence="3" id="KW-0804">Transcription</keyword>
<dbReference type="GO" id="GO:0031564">
    <property type="term" value="P:transcription antitermination"/>
    <property type="evidence" value="ECO:0007669"/>
    <property type="project" value="UniProtKB-KW"/>
</dbReference>
<feature type="domain" description="NusG-like N-terminal" evidence="4">
    <location>
        <begin position="6"/>
        <end position="104"/>
    </location>
</feature>
<dbReference type="SUPFAM" id="SSF82679">
    <property type="entry name" value="N-utilization substance G protein NusG, N-terminal domain"/>
    <property type="match status" value="1"/>
</dbReference>
<organism evidence="5 6">
    <name type="scientific">Mucilaginibacter rubeus</name>
    <dbReference type="NCBI Taxonomy" id="2027860"/>
    <lineage>
        <taxon>Bacteria</taxon>
        <taxon>Pseudomonadati</taxon>
        <taxon>Bacteroidota</taxon>
        <taxon>Sphingobacteriia</taxon>
        <taxon>Sphingobacteriales</taxon>
        <taxon>Sphingobacteriaceae</taxon>
        <taxon>Mucilaginibacter</taxon>
    </lineage>
</organism>
<keyword evidence="2" id="KW-0805">Transcription regulation</keyword>
<dbReference type="AlphaFoldDB" id="A0A5C1I3J0"/>
<name>A0A5C1I3J0_9SPHI</name>